<evidence type="ECO:0000313" key="2">
    <source>
        <dbReference type="Proteomes" id="UP001156614"/>
    </source>
</evidence>
<dbReference type="AlphaFoldDB" id="A0AAV5NIN7"/>
<organism evidence="1 2">
    <name type="scientific">Gluconobacter cerinus</name>
    <dbReference type="NCBI Taxonomy" id="38307"/>
    <lineage>
        <taxon>Bacteria</taxon>
        <taxon>Pseudomonadati</taxon>
        <taxon>Pseudomonadota</taxon>
        <taxon>Alphaproteobacteria</taxon>
        <taxon>Acetobacterales</taxon>
        <taxon>Acetobacteraceae</taxon>
        <taxon>Gluconobacter</taxon>
    </lineage>
</organism>
<dbReference type="EMBL" id="BSNU01000011">
    <property type="protein sequence ID" value="GLQ64244.1"/>
    <property type="molecule type" value="Genomic_DNA"/>
</dbReference>
<name>A0AAV5NIN7_9PROT</name>
<gene>
    <name evidence="1" type="ORF">GCM10007867_30910</name>
</gene>
<dbReference type="Proteomes" id="UP001156614">
    <property type="component" value="Unassembled WGS sequence"/>
</dbReference>
<sequence length="175" mass="19688">MPSSDLAIPFFGYKSHVSIDRKYRFIRKWKTTHAAASDGARLREGLLDKTNTASSVWAEPVRLPSIRSIDGIMAERDTAYRSKANKDSIEKKGFVSKVIEKSRISMPMPRHIQKSNAGKSVIRSRVEHVFADQKSQTGLFVGTVGIARATMRVGLANIVYNMRRFLFLERISTAV</sequence>
<protein>
    <recommendedName>
        <fullName evidence="3">Transposase</fullName>
    </recommendedName>
</protein>
<keyword evidence="2" id="KW-1185">Reference proteome</keyword>
<evidence type="ECO:0000313" key="1">
    <source>
        <dbReference type="EMBL" id="GLQ64244.1"/>
    </source>
</evidence>
<evidence type="ECO:0008006" key="3">
    <source>
        <dbReference type="Google" id="ProtNLM"/>
    </source>
</evidence>
<comment type="caution">
    <text evidence="1">The sequence shown here is derived from an EMBL/GenBank/DDBJ whole genome shotgun (WGS) entry which is preliminary data.</text>
</comment>
<reference evidence="2" key="1">
    <citation type="journal article" date="2019" name="Int. J. Syst. Evol. Microbiol.">
        <title>The Global Catalogue of Microorganisms (GCM) 10K type strain sequencing project: providing services to taxonomists for standard genome sequencing and annotation.</title>
        <authorList>
            <consortium name="The Broad Institute Genomics Platform"/>
            <consortium name="The Broad Institute Genome Sequencing Center for Infectious Disease"/>
            <person name="Wu L."/>
            <person name="Ma J."/>
        </authorList>
    </citation>
    <scope>NUCLEOTIDE SEQUENCE [LARGE SCALE GENOMIC DNA]</scope>
    <source>
        <strain evidence="2">NBRC 3267</strain>
    </source>
</reference>
<accession>A0AAV5NIN7</accession>
<proteinExistence type="predicted"/>